<dbReference type="InterPro" id="IPR020103">
    <property type="entry name" value="PsdUridine_synth_cat_dom_sf"/>
</dbReference>
<protein>
    <submittedName>
        <fullName evidence="4">Mitochondrial mRNA pseudouridine synthase TRUB2 isoform X1</fullName>
    </submittedName>
</protein>
<dbReference type="Pfam" id="PF01509">
    <property type="entry name" value="TruB_N"/>
    <property type="match status" value="1"/>
</dbReference>
<name>A0A8B8XUW1_BALMU</name>
<reference evidence="4" key="1">
    <citation type="submission" date="2025-08" db="UniProtKB">
        <authorList>
            <consortium name="RefSeq"/>
        </authorList>
    </citation>
    <scope>IDENTIFICATION</scope>
    <source>
        <tissue evidence="4">Epidermis and Blubber</tissue>
    </source>
</reference>
<evidence type="ECO:0000259" key="2">
    <source>
        <dbReference type="Pfam" id="PF01509"/>
    </source>
</evidence>
<dbReference type="GO" id="GO:0006396">
    <property type="term" value="P:RNA processing"/>
    <property type="evidence" value="ECO:0007669"/>
    <property type="project" value="InterPro"/>
</dbReference>
<dbReference type="CTD" id="26995"/>
<proteinExistence type="inferred from homology"/>
<dbReference type="GO" id="GO:0003723">
    <property type="term" value="F:RNA binding"/>
    <property type="evidence" value="ECO:0007669"/>
    <property type="project" value="InterPro"/>
</dbReference>
<sequence>MGLAGLARLHGLFAAYKPPGLKWKHLRDTVELQLLKGLNAGKRPASEHRVRFLLGPVEGSEEKELTLTATSVPTFIDHPLVCGPAFTSLKIGIGHRLDAQASGVLVLGVGRGRSLLTDMYNAHLTKDYTVHGLLGKATDDFCEDGRLVEKTTYDHVTREKLERILARIQGSHQKALVMYSNVDLQTQEAYEMAVSGVMRPTNKSPMLMTGIRCLQFAPPEFLLETALAKIKDDLLLFKSSGSFSAGSATASHCLLLEQSPSSSLAPSQPLCWSPSSPALLHGAHKLQAALLSAPHPLLEDVSLKSHGLNPINLSCCWCPHLCYLSPDLSHELHS</sequence>
<keyword evidence="3" id="KW-1185">Reference proteome</keyword>
<dbReference type="InterPro" id="IPR002501">
    <property type="entry name" value="PsdUridine_synth_N"/>
</dbReference>
<dbReference type="Gene3D" id="3.30.2350.10">
    <property type="entry name" value="Pseudouridine synthase"/>
    <property type="match status" value="1"/>
</dbReference>
<feature type="domain" description="Pseudouridine synthase II N-terminal" evidence="2">
    <location>
        <begin position="88"/>
        <end position="226"/>
    </location>
</feature>
<dbReference type="Proteomes" id="UP000694857">
    <property type="component" value="Chromosome 6"/>
</dbReference>
<dbReference type="OrthoDB" id="9995526at2759"/>
<accession>A0A8B8XUW1</accession>
<organism evidence="3 4">
    <name type="scientific">Balaenoptera musculus</name>
    <name type="common">Blue whale</name>
    <dbReference type="NCBI Taxonomy" id="9771"/>
    <lineage>
        <taxon>Eukaryota</taxon>
        <taxon>Metazoa</taxon>
        <taxon>Chordata</taxon>
        <taxon>Craniata</taxon>
        <taxon>Vertebrata</taxon>
        <taxon>Euteleostomi</taxon>
        <taxon>Mammalia</taxon>
        <taxon>Eutheria</taxon>
        <taxon>Laurasiatheria</taxon>
        <taxon>Artiodactyla</taxon>
        <taxon>Whippomorpha</taxon>
        <taxon>Cetacea</taxon>
        <taxon>Mysticeti</taxon>
        <taxon>Balaenopteridae</taxon>
        <taxon>Balaenoptera</taxon>
    </lineage>
</organism>
<dbReference type="SUPFAM" id="SSF55120">
    <property type="entry name" value="Pseudouridine synthase"/>
    <property type="match status" value="1"/>
</dbReference>
<dbReference type="RefSeq" id="XP_036711215.1">
    <property type="nucleotide sequence ID" value="XM_036855320.1"/>
</dbReference>
<gene>
    <name evidence="4" type="primary">TRUB2</name>
</gene>
<comment type="similarity">
    <text evidence="1">Belongs to the pseudouridine synthase TruB family.</text>
</comment>
<evidence type="ECO:0000313" key="3">
    <source>
        <dbReference type="Proteomes" id="UP000694857"/>
    </source>
</evidence>
<dbReference type="PANTHER" id="PTHR13195:SF0">
    <property type="entry name" value="PSEUDOURIDYLATE SYNTHASE TRUB2, MITOCHONDRIAL"/>
    <property type="match status" value="1"/>
</dbReference>
<evidence type="ECO:0000256" key="1">
    <source>
        <dbReference type="ARBA" id="ARBA00008999"/>
    </source>
</evidence>
<dbReference type="AlphaFoldDB" id="A0A8B8XUW1"/>
<dbReference type="GO" id="GO:0009982">
    <property type="term" value="F:pseudouridine synthase activity"/>
    <property type="evidence" value="ECO:0007669"/>
    <property type="project" value="InterPro"/>
</dbReference>
<dbReference type="KEGG" id="bmus:118896843"/>
<dbReference type="GO" id="GO:0001522">
    <property type="term" value="P:pseudouridine synthesis"/>
    <property type="evidence" value="ECO:0007669"/>
    <property type="project" value="InterPro"/>
</dbReference>
<evidence type="ECO:0000313" key="4">
    <source>
        <dbReference type="RefSeq" id="XP_036711215.1"/>
    </source>
</evidence>
<dbReference type="GeneID" id="118896843"/>
<dbReference type="InterPro" id="IPR039048">
    <property type="entry name" value="Trub2"/>
</dbReference>
<dbReference type="PANTHER" id="PTHR13195">
    <property type="entry name" value="PSEUDOURIDINE SYNTHASE-RELATED"/>
    <property type="match status" value="1"/>
</dbReference>